<dbReference type="Gene3D" id="3.55.50.30">
    <property type="match status" value="1"/>
</dbReference>
<dbReference type="InterPro" id="IPR032508">
    <property type="entry name" value="FecR_C"/>
</dbReference>
<evidence type="ECO:0000259" key="3">
    <source>
        <dbReference type="Pfam" id="PF16344"/>
    </source>
</evidence>
<dbReference type="Pfam" id="PF16344">
    <property type="entry name" value="FecR_C"/>
    <property type="match status" value="1"/>
</dbReference>
<dbReference type="Pfam" id="PF04773">
    <property type="entry name" value="FecR"/>
    <property type="match status" value="1"/>
</dbReference>
<dbReference type="Gene3D" id="2.60.120.1440">
    <property type="match status" value="1"/>
</dbReference>
<evidence type="ECO:0000259" key="2">
    <source>
        <dbReference type="Pfam" id="PF04773"/>
    </source>
</evidence>
<accession>A0A516GUJ6</accession>
<keyword evidence="1" id="KW-0812">Transmembrane</keyword>
<keyword evidence="1" id="KW-1133">Transmembrane helix</keyword>
<protein>
    <submittedName>
        <fullName evidence="4">DUF4974 domain-containing protein</fullName>
    </submittedName>
</protein>
<proteinExistence type="predicted"/>
<dbReference type="GO" id="GO:0016989">
    <property type="term" value="F:sigma factor antagonist activity"/>
    <property type="evidence" value="ECO:0007669"/>
    <property type="project" value="TreeGrafter"/>
</dbReference>
<dbReference type="OrthoDB" id="704021at2"/>
<dbReference type="PANTHER" id="PTHR30273">
    <property type="entry name" value="PERIPLASMIC SIGNAL SENSOR AND SIGMA FACTOR ACTIVATOR FECR-RELATED"/>
    <property type="match status" value="1"/>
</dbReference>
<dbReference type="InterPro" id="IPR012373">
    <property type="entry name" value="Ferrdict_sens_TM"/>
</dbReference>
<sequence>MKEFSANKIIVKYLSSEATATEKEQLYTWVETRKNRKIFKEFVKAQQLIDIKYKSVDSESAFIDFLNQISTDKKQSNLNAFVPYLKYAAIFIGVCFATFYFSKNIINSNSALNPNEVTLQLANETINLFEDKVITNTKGEAIAIVENGILKYNKVSSSNKKAKTNLNILKVPYGKTFKVMLADGSLVQLNSGSVFKYPNVFTQSKPREVYLEGEGYFNVSKDKSHSFLVASETSIVKVFGTQFNVSSYPENCNTEIVLVEGSVGVKQKSGPKAKDSFQLITPSQKASLLQNSNTFEITDVDVQKYIGWTKGLIVFDNESLKGMIKTLERRYNVSIINNYNEINSLRFNGSFQKDSIEQILNTIKMHTNFSYTRKGKTIIITNPKN</sequence>
<feature type="domain" description="Protein FecR C-terminal" evidence="3">
    <location>
        <begin position="313"/>
        <end position="380"/>
    </location>
</feature>
<organism evidence="4 5">
    <name type="scientific">Formosa sediminum</name>
    <dbReference type="NCBI Taxonomy" id="2594004"/>
    <lineage>
        <taxon>Bacteria</taxon>
        <taxon>Pseudomonadati</taxon>
        <taxon>Bacteroidota</taxon>
        <taxon>Flavobacteriia</taxon>
        <taxon>Flavobacteriales</taxon>
        <taxon>Flavobacteriaceae</taxon>
        <taxon>Formosa</taxon>
    </lineage>
</organism>
<reference evidence="4 5" key="1">
    <citation type="submission" date="2019-07" db="EMBL/GenBank/DDBJ databases">
        <title>Genome sequencing for Formosa sp. PS13.</title>
        <authorList>
            <person name="Park S.-J."/>
        </authorList>
    </citation>
    <scope>NUCLEOTIDE SEQUENCE [LARGE SCALE GENOMIC DNA]</scope>
    <source>
        <strain evidence="4 5">PS13</strain>
    </source>
</reference>
<dbReference type="PIRSF" id="PIRSF018266">
    <property type="entry name" value="FecR"/>
    <property type="match status" value="1"/>
</dbReference>
<dbReference type="PANTHER" id="PTHR30273:SF2">
    <property type="entry name" value="PROTEIN FECR"/>
    <property type="match status" value="1"/>
</dbReference>
<name>A0A516GUJ6_9FLAO</name>
<keyword evidence="5" id="KW-1185">Reference proteome</keyword>
<dbReference type="AlphaFoldDB" id="A0A516GUJ6"/>
<dbReference type="RefSeq" id="WP_143382101.1">
    <property type="nucleotide sequence ID" value="NZ_CP041637.1"/>
</dbReference>
<feature type="domain" description="FecR protein" evidence="2">
    <location>
        <begin position="174"/>
        <end position="263"/>
    </location>
</feature>
<feature type="transmembrane region" description="Helical" evidence="1">
    <location>
        <begin position="84"/>
        <end position="102"/>
    </location>
</feature>
<dbReference type="EMBL" id="CP041637">
    <property type="protein sequence ID" value="QDO95193.1"/>
    <property type="molecule type" value="Genomic_DNA"/>
</dbReference>
<dbReference type="KEGG" id="fop:FNB79_14830"/>
<gene>
    <name evidence="4" type="ORF">FNB79_14830</name>
</gene>
<dbReference type="InterPro" id="IPR006860">
    <property type="entry name" value="FecR"/>
</dbReference>
<dbReference type="Proteomes" id="UP000319209">
    <property type="component" value="Chromosome"/>
</dbReference>
<evidence type="ECO:0000313" key="5">
    <source>
        <dbReference type="Proteomes" id="UP000319209"/>
    </source>
</evidence>
<keyword evidence="1" id="KW-0472">Membrane</keyword>
<evidence type="ECO:0000313" key="4">
    <source>
        <dbReference type="EMBL" id="QDO95193.1"/>
    </source>
</evidence>
<evidence type="ECO:0000256" key="1">
    <source>
        <dbReference type="SAM" id="Phobius"/>
    </source>
</evidence>